<proteinExistence type="inferred from homology"/>
<reference evidence="2 3" key="1">
    <citation type="submission" date="2018-07" db="EMBL/GenBank/DDBJ databases">
        <title>The complete nuclear genome of the prasinophyte Chloropicon primus (CCMP1205).</title>
        <authorList>
            <person name="Pombert J.-F."/>
            <person name="Otis C."/>
            <person name="Turmel M."/>
            <person name="Lemieux C."/>
        </authorList>
    </citation>
    <scope>NUCLEOTIDE SEQUENCE [LARGE SCALE GENOMIC DNA]</scope>
    <source>
        <strain evidence="2 3">CCMP1205</strain>
    </source>
</reference>
<dbReference type="PANTHER" id="PTHR13238:SF0">
    <property type="entry name" value="CILIA- AND FLAGELLA-ASSOCIATED PROTEIN 298"/>
    <property type="match status" value="1"/>
</dbReference>
<dbReference type="OrthoDB" id="276065at2759"/>
<name>A0A5B8MC18_9CHLO</name>
<dbReference type="GO" id="GO:0003352">
    <property type="term" value="P:regulation of cilium movement"/>
    <property type="evidence" value="ECO:0007669"/>
    <property type="project" value="InterPro"/>
</dbReference>
<comment type="similarity">
    <text evidence="1">Belongs to the CFAP298 family.</text>
</comment>
<gene>
    <name evidence="2" type="ORF">A3770_01p05360</name>
</gene>
<dbReference type="PANTHER" id="PTHR13238">
    <property type="entry name" value="PROTEIN C21ORF59"/>
    <property type="match status" value="1"/>
</dbReference>
<accession>A0A5B8MC18</accession>
<dbReference type="Proteomes" id="UP000316726">
    <property type="component" value="Chromosome 1"/>
</dbReference>
<dbReference type="AlphaFoldDB" id="A0A5B8MC18"/>
<dbReference type="InterPro" id="IPR021298">
    <property type="entry name" value="CFAP298"/>
</dbReference>
<protein>
    <submittedName>
        <fullName evidence="2">Uncharacterized protein</fullName>
    </submittedName>
</protein>
<evidence type="ECO:0000256" key="1">
    <source>
        <dbReference type="ARBA" id="ARBA00009619"/>
    </source>
</evidence>
<dbReference type="STRING" id="1764295.A0A5B8MC18"/>
<dbReference type="Pfam" id="PF11069">
    <property type="entry name" value="CFAP298"/>
    <property type="match status" value="1"/>
</dbReference>
<sequence>MVVIHVKRSEEHQFLYETTVEEDVTACVRELCEIQNTRLRIQRLKLEGEELAKHGVAKHPEKQSLDEYQENFGYGKVEKQEHYNVDPTGRRTGNRCDPKVAETLLKTLADAEAAISKNQVAQKVYLTKKMLMDKVDEIRGAVMICYPMGLPEWDNVRLSLEDNEDLSGTQWATEHLDPETSQLWWAGKQMLPGKKLKDHIGKNEKTKIVGKLQKKGSGAPQREPAVDAETQKAMLSYYHKKQEEQKNLVADDEDDYTNSAWANPKALKSHFSGVGGSIRFK</sequence>
<dbReference type="EMBL" id="CP031034">
    <property type="protein sequence ID" value="QDZ18018.1"/>
    <property type="molecule type" value="Genomic_DNA"/>
</dbReference>
<evidence type="ECO:0000313" key="3">
    <source>
        <dbReference type="Proteomes" id="UP000316726"/>
    </source>
</evidence>
<organism evidence="2 3">
    <name type="scientific">Chloropicon primus</name>
    <dbReference type="NCBI Taxonomy" id="1764295"/>
    <lineage>
        <taxon>Eukaryota</taxon>
        <taxon>Viridiplantae</taxon>
        <taxon>Chlorophyta</taxon>
        <taxon>Chloropicophyceae</taxon>
        <taxon>Chloropicales</taxon>
        <taxon>Chloropicaceae</taxon>
        <taxon>Chloropicon</taxon>
    </lineage>
</organism>
<keyword evidence="3" id="KW-1185">Reference proteome</keyword>
<evidence type="ECO:0000313" key="2">
    <source>
        <dbReference type="EMBL" id="QDZ18018.1"/>
    </source>
</evidence>